<dbReference type="PROSITE" id="PS51186">
    <property type="entry name" value="GNAT"/>
    <property type="match status" value="1"/>
</dbReference>
<organism evidence="3 4">
    <name type="scientific">Acidipropionibacterium acidipropionici</name>
    <dbReference type="NCBI Taxonomy" id="1748"/>
    <lineage>
        <taxon>Bacteria</taxon>
        <taxon>Bacillati</taxon>
        <taxon>Actinomycetota</taxon>
        <taxon>Actinomycetes</taxon>
        <taxon>Propionibacteriales</taxon>
        <taxon>Propionibacteriaceae</taxon>
        <taxon>Acidipropionibacterium</taxon>
    </lineage>
</organism>
<feature type="transmembrane region" description="Helical" evidence="1">
    <location>
        <begin position="24"/>
        <end position="45"/>
    </location>
</feature>
<dbReference type="Proteomes" id="UP000075221">
    <property type="component" value="Chromosome"/>
</dbReference>
<dbReference type="InterPro" id="IPR016181">
    <property type="entry name" value="Acyl_CoA_acyltransferase"/>
</dbReference>
<dbReference type="EMBL" id="CP014352">
    <property type="protein sequence ID" value="AMS04134.1"/>
    <property type="molecule type" value="Genomic_DNA"/>
</dbReference>
<evidence type="ECO:0000313" key="4">
    <source>
        <dbReference type="Proteomes" id="UP000075221"/>
    </source>
</evidence>
<name>A0AAC9AMK3_9ACTN</name>
<dbReference type="GO" id="GO:0016747">
    <property type="term" value="F:acyltransferase activity, transferring groups other than amino-acyl groups"/>
    <property type="evidence" value="ECO:0007669"/>
    <property type="project" value="InterPro"/>
</dbReference>
<dbReference type="AlphaFoldDB" id="A0AAC9AMK3"/>
<reference evidence="3 4" key="1">
    <citation type="submission" date="2016-02" db="EMBL/GenBank/DDBJ databases">
        <title>Complete Genome Sequence of Propionibacterium acidipropionici ATCC 55737.</title>
        <authorList>
            <person name="Luna Flores C.H."/>
            <person name="Nielsen L.K."/>
            <person name="Marcellin E."/>
        </authorList>
    </citation>
    <scope>NUCLEOTIDE SEQUENCE [LARGE SCALE GENOMIC DNA]</scope>
    <source>
        <strain evidence="3 4">ATCC 55737</strain>
    </source>
</reference>
<dbReference type="Pfam" id="PF13673">
    <property type="entry name" value="Acetyltransf_10"/>
    <property type="match status" value="1"/>
</dbReference>
<evidence type="ECO:0000259" key="2">
    <source>
        <dbReference type="PROSITE" id="PS51186"/>
    </source>
</evidence>
<keyword evidence="1" id="KW-0812">Transmembrane</keyword>
<evidence type="ECO:0000256" key="1">
    <source>
        <dbReference type="SAM" id="Phobius"/>
    </source>
</evidence>
<proteinExistence type="predicted"/>
<gene>
    <name evidence="3" type="ORF">AXH35_00190</name>
</gene>
<keyword evidence="1" id="KW-0472">Membrane</keyword>
<accession>A0AAC9AMK3</accession>
<dbReference type="InterPro" id="IPR000182">
    <property type="entry name" value="GNAT_dom"/>
</dbReference>
<dbReference type="SUPFAM" id="SSF55729">
    <property type="entry name" value="Acyl-CoA N-acyltransferases (Nat)"/>
    <property type="match status" value="1"/>
</dbReference>
<evidence type="ECO:0000313" key="3">
    <source>
        <dbReference type="EMBL" id="AMS04134.1"/>
    </source>
</evidence>
<dbReference type="Gene3D" id="3.40.630.30">
    <property type="match status" value="1"/>
</dbReference>
<sequence length="143" mass="15756">MVLMLELAVMGAGVVLLSNPDAPIAAAALMAVTGALAGLLLAWGLDAHSWRTSCWHYFRQSGRRRVGVCLTLRRGRLTVLCVHAVPRGQGLGTEAMNQVCTWADRNRQNLELTASSDDAARFYRRFGFATTHGRHMTRMCQEL</sequence>
<protein>
    <recommendedName>
        <fullName evidence="2">N-acetyltransferase domain-containing protein</fullName>
    </recommendedName>
</protein>
<keyword evidence="1" id="KW-1133">Transmembrane helix</keyword>
<feature type="domain" description="N-acetyltransferase" evidence="2">
    <location>
        <begin position="12"/>
        <end position="143"/>
    </location>
</feature>